<evidence type="ECO:0000313" key="3">
    <source>
        <dbReference type="Proteomes" id="UP000265725"/>
    </source>
</evidence>
<reference evidence="3" key="1">
    <citation type="submission" date="2018-09" db="EMBL/GenBank/DDBJ databases">
        <authorList>
            <person name="Zhu H."/>
        </authorList>
    </citation>
    <scope>NUCLEOTIDE SEQUENCE [LARGE SCALE GENOMIC DNA]</scope>
    <source>
        <strain evidence="3">K2R23-3</strain>
    </source>
</reference>
<protein>
    <submittedName>
        <fullName evidence="2">Multidrug ABC transporter ATPase</fullName>
    </submittedName>
</protein>
<organism evidence="2 3">
    <name type="scientific">Paenisporosarcina cavernae</name>
    <dbReference type="NCBI Taxonomy" id="2320858"/>
    <lineage>
        <taxon>Bacteria</taxon>
        <taxon>Bacillati</taxon>
        <taxon>Bacillota</taxon>
        <taxon>Bacilli</taxon>
        <taxon>Bacillales</taxon>
        <taxon>Caryophanaceae</taxon>
        <taxon>Paenisporosarcina</taxon>
    </lineage>
</organism>
<dbReference type="RefSeq" id="WP_119883926.1">
    <property type="nucleotide sequence ID" value="NZ_CP032418.1"/>
</dbReference>
<dbReference type="EMBL" id="CP032418">
    <property type="protein sequence ID" value="AYC30209.1"/>
    <property type="molecule type" value="Genomic_DNA"/>
</dbReference>
<proteinExistence type="predicted"/>
<dbReference type="Proteomes" id="UP000265725">
    <property type="component" value="Chromosome"/>
</dbReference>
<feature type="region of interest" description="Disordered" evidence="1">
    <location>
        <begin position="1"/>
        <end position="60"/>
    </location>
</feature>
<dbReference type="KEGG" id="paek:D3873_10125"/>
<feature type="compositionally biased region" description="Basic and acidic residues" evidence="1">
    <location>
        <begin position="18"/>
        <end position="43"/>
    </location>
</feature>
<evidence type="ECO:0000256" key="1">
    <source>
        <dbReference type="SAM" id="MobiDB-lite"/>
    </source>
</evidence>
<dbReference type="OrthoDB" id="2454928at2"/>
<gene>
    <name evidence="2" type="ORF">D3873_10125</name>
</gene>
<name>A0A385YTN4_9BACL</name>
<evidence type="ECO:0000313" key="2">
    <source>
        <dbReference type="EMBL" id="AYC30209.1"/>
    </source>
</evidence>
<dbReference type="AlphaFoldDB" id="A0A385YTN4"/>
<accession>A0A385YTN4</accession>
<keyword evidence="3" id="KW-1185">Reference proteome</keyword>
<sequence>MAKHEQEPRNGSMASSMEELKQLGRQMEKMRDEKELKKDHRVSDPAQLDDAEEVQQREKD</sequence>